<dbReference type="PROSITE" id="PS00194">
    <property type="entry name" value="THIOREDOXIN_1"/>
    <property type="match status" value="1"/>
</dbReference>
<evidence type="ECO:0000313" key="5">
    <source>
        <dbReference type="Proteomes" id="UP001281761"/>
    </source>
</evidence>
<comment type="caution">
    <text evidence="4">The sequence shown here is derived from an EMBL/GenBank/DDBJ whole genome shotgun (WGS) entry which is preliminary data.</text>
</comment>
<dbReference type="PROSITE" id="PS51352">
    <property type="entry name" value="THIOREDOXIN_2"/>
    <property type="match status" value="1"/>
</dbReference>
<proteinExistence type="inferred from homology"/>
<gene>
    <name evidence="4" type="ORF">BLNAU_6586</name>
</gene>
<sequence length="292" mass="33271">MQKLFETACLIQPHTGVPFPITPQELQSRGPPVATKAPASFEKGRVMELNYSALFERKKDSHVWVVKFDSPNHDYFQALNQTFIDIAANYENVSNIHFGEVSCTKDFETCQLGPVKRIPILKLYTPSATFTLSSSLDYAGITSWIKSKLESQGFWNETEAKLIRPRSHINPLSLITVLDNKNMDILNNGSLWFVKFYAQWCGHCVTFAPVYLDLAITLRNVPGLRFAEIDCGQFDKECLQYHVMSYPSTILISNGIKDIYNGKRNVEKISTYIMNYISKHPDEKSPEKEVDI</sequence>
<reference evidence="4 5" key="1">
    <citation type="journal article" date="2022" name="bioRxiv">
        <title>Genomics of Preaxostyla Flagellates Illuminates Evolutionary Transitions and the Path Towards Mitochondrial Loss.</title>
        <authorList>
            <person name="Novak L.V.F."/>
            <person name="Treitli S.C."/>
            <person name="Pyrih J."/>
            <person name="Halakuc P."/>
            <person name="Pipaliya S.V."/>
            <person name="Vacek V."/>
            <person name="Brzon O."/>
            <person name="Soukal P."/>
            <person name="Eme L."/>
            <person name="Dacks J.B."/>
            <person name="Karnkowska A."/>
            <person name="Elias M."/>
            <person name="Hampl V."/>
        </authorList>
    </citation>
    <scope>NUCLEOTIDE SEQUENCE [LARGE SCALE GENOMIC DNA]</scope>
    <source>
        <strain evidence="4">NAU3</strain>
        <tissue evidence="4">Gut</tissue>
    </source>
</reference>
<dbReference type="CDD" id="cd02961">
    <property type="entry name" value="PDI_a_family"/>
    <property type="match status" value="2"/>
</dbReference>
<accession>A0ABQ9Y473</accession>
<keyword evidence="5" id="KW-1185">Reference proteome</keyword>
<dbReference type="InterPro" id="IPR017937">
    <property type="entry name" value="Thioredoxin_CS"/>
</dbReference>
<dbReference type="Gene3D" id="3.40.30.10">
    <property type="entry name" value="Glutaredoxin"/>
    <property type="match status" value="2"/>
</dbReference>
<name>A0ABQ9Y473_9EUKA</name>
<dbReference type="EMBL" id="JARBJD010000037">
    <property type="protein sequence ID" value="KAK2958552.1"/>
    <property type="molecule type" value="Genomic_DNA"/>
</dbReference>
<keyword evidence="2" id="KW-0732">Signal</keyword>
<protein>
    <submittedName>
        <fullName evidence="4">Thioredoxin</fullName>
    </submittedName>
</protein>
<dbReference type="Pfam" id="PF00085">
    <property type="entry name" value="Thioredoxin"/>
    <property type="match status" value="1"/>
</dbReference>
<dbReference type="PANTHER" id="PTHR45672">
    <property type="entry name" value="PROTEIN DISULFIDE-ISOMERASE C17H9.14C-RELATED"/>
    <property type="match status" value="1"/>
</dbReference>
<evidence type="ECO:0000259" key="3">
    <source>
        <dbReference type="PROSITE" id="PS51352"/>
    </source>
</evidence>
<organism evidence="4 5">
    <name type="scientific">Blattamonas nauphoetae</name>
    <dbReference type="NCBI Taxonomy" id="2049346"/>
    <lineage>
        <taxon>Eukaryota</taxon>
        <taxon>Metamonada</taxon>
        <taxon>Preaxostyla</taxon>
        <taxon>Oxymonadida</taxon>
        <taxon>Blattamonas</taxon>
    </lineage>
</organism>
<dbReference type="SUPFAM" id="SSF52833">
    <property type="entry name" value="Thioredoxin-like"/>
    <property type="match status" value="2"/>
</dbReference>
<dbReference type="InterPro" id="IPR036249">
    <property type="entry name" value="Thioredoxin-like_sf"/>
</dbReference>
<evidence type="ECO:0000313" key="4">
    <source>
        <dbReference type="EMBL" id="KAK2958552.1"/>
    </source>
</evidence>
<evidence type="ECO:0000256" key="1">
    <source>
        <dbReference type="ARBA" id="ARBA00006347"/>
    </source>
</evidence>
<dbReference type="InterPro" id="IPR051063">
    <property type="entry name" value="PDI"/>
</dbReference>
<dbReference type="PANTHER" id="PTHR45672:SF3">
    <property type="entry name" value="THIOREDOXIN DOMAIN-CONTAINING PROTEIN 5"/>
    <property type="match status" value="1"/>
</dbReference>
<dbReference type="Proteomes" id="UP001281761">
    <property type="component" value="Unassembled WGS sequence"/>
</dbReference>
<comment type="similarity">
    <text evidence="1">Belongs to the protein disulfide isomerase family.</text>
</comment>
<feature type="domain" description="Thioredoxin" evidence="3">
    <location>
        <begin position="163"/>
        <end position="278"/>
    </location>
</feature>
<evidence type="ECO:0000256" key="2">
    <source>
        <dbReference type="ARBA" id="ARBA00022729"/>
    </source>
</evidence>
<dbReference type="InterPro" id="IPR013766">
    <property type="entry name" value="Thioredoxin_domain"/>
</dbReference>